<dbReference type="CDD" id="cd04301">
    <property type="entry name" value="NAT_SF"/>
    <property type="match status" value="1"/>
</dbReference>
<dbReference type="CDD" id="cd01014">
    <property type="entry name" value="nicotinamidase_related"/>
    <property type="match status" value="1"/>
</dbReference>
<dbReference type="InterPro" id="IPR050272">
    <property type="entry name" value="Isochorismatase-like_hydrls"/>
</dbReference>
<proteinExistence type="predicted"/>
<protein>
    <submittedName>
        <fullName evidence="3">Isochorismatase family protein</fullName>
    </submittedName>
</protein>
<evidence type="ECO:0000313" key="4">
    <source>
        <dbReference type="Proteomes" id="UP001595776"/>
    </source>
</evidence>
<dbReference type="SUPFAM" id="SSF52499">
    <property type="entry name" value="Isochorismatase-like hydrolases"/>
    <property type="match status" value="1"/>
</dbReference>
<gene>
    <name evidence="3" type="ORF">ACFO5Q_02185</name>
</gene>
<keyword evidence="4" id="KW-1185">Reference proteome</keyword>
<reference evidence="4" key="1">
    <citation type="journal article" date="2019" name="Int. J. Syst. Evol. Microbiol.">
        <title>The Global Catalogue of Microorganisms (GCM) 10K type strain sequencing project: providing services to taxonomists for standard genome sequencing and annotation.</title>
        <authorList>
            <consortium name="The Broad Institute Genomics Platform"/>
            <consortium name="The Broad Institute Genome Sequencing Center for Infectious Disease"/>
            <person name="Wu L."/>
            <person name="Ma J."/>
        </authorList>
    </citation>
    <scope>NUCLEOTIDE SEQUENCE [LARGE SCALE GENOMIC DNA]</scope>
    <source>
        <strain evidence="4">CGMCC 1.15304</strain>
    </source>
</reference>
<sequence length="258" mass="27998">MTNTALIIIDTQLAIDDPKWGVRGNPHAEANMARLLEAWRKRAGEIIHIRHDSVCEGSPYTPGTPGHAFKPEVAPQGLETVIGKHTNNAFVGTDLEKHLRERKIDHLVIAGVLTQHSVDTTARMAASLGFNVTVVSDATAATEVTDARGMTWVALDGHAVIGSIALIDIGDCQVALRKMFVAAPYRGRAFGVAQKLLDHVIAEAKASGVTDIYLGTTAAFLAAHRFYEKNGFDLVNEADLPDSFPRMAVDTRFYRMAL</sequence>
<feature type="domain" description="N-acetyltransferase" evidence="2">
    <location>
        <begin position="113"/>
        <end position="258"/>
    </location>
</feature>
<evidence type="ECO:0000256" key="1">
    <source>
        <dbReference type="ARBA" id="ARBA00022801"/>
    </source>
</evidence>
<dbReference type="Pfam" id="PF00857">
    <property type="entry name" value="Isochorismatase"/>
    <property type="match status" value="1"/>
</dbReference>
<dbReference type="Proteomes" id="UP001595776">
    <property type="component" value="Unassembled WGS sequence"/>
</dbReference>
<keyword evidence="1" id="KW-0378">Hydrolase</keyword>
<evidence type="ECO:0000259" key="2">
    <source>
        <dbReference type="PROSITE" id="PS51186"/>
    </source>
</evidence>
<accession>A0ABV8U791</accession>
<dbReference type="SUPFAM" id="SSF55729">
    <property type="entry name" value="Acyl-CoA N-acyltransferases (Nat)"/>
    <property type="match status" value="1"/>
</dbReference>
<dbReference type="RefSeq" id="WP_068148187.1">
    <property type="nucleotide sequence ID" value="NZ_JBHSCR010000001.1"/>
</dbReference>
<dbReference type="EMBL" id="JBHSCR010000001">
    <property type="protein sequence ID" value="MFC4346653.1"/>
    <property type="molecule type" value="Genomic_DNA"/>
</dbReference>
<dbReference type="Pfam" id="PF13508">
    <property type="entry name" value="Acetyltransf_7"/>
    <property type="match status" value="1"/>
</dbReference>
<evidence type="ECO:0000313" key="3">
    <source>
        <dbReference type="EMBL" id="MFC4346653.1"/>
    </source>
</evidence>
<dbReference type="PANTHER" id="PTHR43540">
    <property type="entry name" value="PEROXYUREIDOACRYLATE/UREIDOACRYLATE AMIDOHYDROLASE-RELATED"/>
    <property type="match status" value="1"/>
</dbReference>
<organism evidence="3 4">
    <name type="scientific">Kordiimonas lipolytica</name>
    <dbReference type="NCBI Taxonomy" id="1662421"/>
    <lineage>
        <taxon>Bacteria</taxon>
        <taxon>Pseudomonadati</taxon>
        <taxon>Pseudomonadota</taxon>
        <taxon>Alphaproteobacteria</taxon>
        <taxon>Kordiimonadales</taxon>
        <taxon>Kordiimonadaceae</taxon>
        <taxon>Kordiimonas</taxon>
    </lineage>
</organism>
<dbReference type="InterPro" id="IPR000868">
    <property type="entry name" value="Isochorismatase-like_dom"/>
</dbReference>
<comment type="caution">
    <text evidence="3">The sequence shown here is derived from an EMBL/GenBank/DDBJ whole genome shotgun (WGS) entry which is preliminary data.</text>
</comment>
<dbReference type="PROSITE" id="PS51186">
    <property type="entry name" value="GNAT"/>
    <property type="match status" value="1"/>
</dbReference>
<dbReference type="PANTHER" id="PTHR43540:SF1">
    <property type="entry name" value="ISOCHORISMATASE HYDROLASE"/>
    <property type="match status" value="1"/>
</dbReference>
<dbReference type="InterPro" id="IPR016181">
    <property type="entry name" value="Acyl_CoA_acyltransferase"/>
</dbReference>
<dbReference type="Gene3D" id="3.40.50.850">
    <property type="entry name" value="Isochorismatase-like"/>
    <property type="match status" value="1"/>
</dbReference>
<dbReference type="InterPro" id="IPR036380">
    <property type="entry name" value="Isochorismatase-like_sf"/>
</dbReference>
<dbReference type="InterPro" id="IPR000182">
    <property type="entry name" value="GNAT_dom"/>
</dbReference>
<name>A0ABV8U791_9PROT</name>
<dbReference type="Gene3D" id="3.40.630.30">
    <property type="match status" value="1"/>
</dbReference>